<reference evidence="1 2" key="1">
    <citation type="submission" date="2020-01" db="EMBL/GenBank/DDBJ databases">
        <authorList>
            <person name="Gupta K D."/>
        </authorList>
    </citation>
    <scope>NUCLEOTIDE SEQUENCE [LARGE SCALE GENOMIC DNA]</scope>
</reference>
<evidence type="ECO:0000313" key="1">
    <source>
        <dbReference type="EMBL" id="CAA7271392.1"/>
    </source>
</evidence>
<comment type="caution">
    <text evidence="1">The sequence shown here is derived from an EMBL/GenBank/DDBJ whole genome shotgun (WGS) entry which is preliminary data.</text>
</comment>
<sequence length="152" mass="16461">MTMTMTTANRHVHRQPCMDHLTNVNAGTPTLLPNTNPNVTTTTMTMTTANRHVHRQSCTDHLANANTGAPTLLLPLVVPQPCTDHLANTKASAPTLLSLLVVPQPCMDHLANAGASVHHRMCTDYPPTSANNIHDVHAPHCTQRTCPPPNVY</sequence>
<organism evidence="1 2">
    <name type="scientific">Cyclocybe aegerita</name>
    <name type="common">Black poplar mushroom</name>
    <name type="synonym">Agrocybe aegerita</name>
    <dbReference type="NCBI Taxonomy" id="1973307"/>
    <lineage>
        <taxon>Eukaryota</taxon>
        <taxon>Fungi</taxon>
        <taxon>Dikarya</taxon>
        <taxon>Basidiomycota</taxon>
        <taxon>Agaricomycotina</taxon>
        <taxon>Agaricomycetes</taxon>
        <taxon>Agaricomycetidae</taxon>
        <taxon>Agaricales</taxon>
        <taxon>Agaricineae</taxon>
        <taxon>Bolbitiaceae</taxon>
        <taxon>Cyclocybe</taxon>
    </lineage>
</organism>
<dbReference type="EMBL" id="CACVBS010000108">
    <property type="protein sequence ID" value="CAA7271392.1"/>
    <property type="molecule type" value="Genomic_DNA"/>
</dbReference>
<gene>
    <name evidence="1" type="ORF">AAE3_LOCUS13637</name>
</gene>
<keyword evidence="2" id="KW-1185">Reference proteome</keyword>
<accession>A0A8S0Y0X2</accession>
<protein>
    <submittedName>
        <fullName evidence="1">Uncharacterized protein</fullName>
    </submittedName>
</protein>
<evidence type="ECO:0000313" key="2">
    <source>
        <dbReference type="Proteomes" id="UP000467700"/>
    </source>
</evidence>
<proteinExistence type="predicted"/>
<dbReference type="AlphaFoldDB" id="A0A8S0Y0X2"/>
<name>A0A8S0Y0X2_CYCAE</name>
<dbReference type="Proteomes" id="UP000467700">
    <property type="component" value="Unassembled WGS sequence"/>
</dbReference>